<keyword evidence="5" id="KW-1185">Reference proteome</keyword>
<keyword evidence="2 3" id="KW-0501">Molybdenum cofactor biosynthesis</keyword>
<dbReference type="OrthoDB" id="9782042at2"/>
<reference evidence="4 5" key="1">
    <citation type="submission" date="2019-04" db="EMBL/GenBank/DDBJ databases">
        <title>Lewinella litorea sp. nov., isolated from a marine sand.</title>
        <authorList>
            <person name="Yoon J.-H."/>
        </authorList>
    </citation>
    <scope>NUCLEOTIDE SEQUENCE [LARGE SCALE GENOMIC DNA]</scope>
    <source>
        <strain evidence="4 5">HSMS-39</strain>
    </source>
</reference>
<comment type="caution">
    <text evidence="3">Lacks conserved residue(s) required for the propagation of feature annotation.</text>
</comment>
<dbReference type="GO" id="GO:0005737">
    <property type="term" value="C:cytoplasm"/>
    <property type="evidence" value="ECO:0007669"/>
    <property type="project" value="UniProtKB-SubCell"/>
</dbReference>
<dbReference type="PANTHER" id="PTHR30592:SF1">
    <property type="entry name" value="SULFUR CARRIER PROTEIN FDHD"/>
    <property type="match status" value="1"/>
</dbReference>
<comment type="caution">
    <text evidence="4">The sequence shown here is derived from an EMBL/GenBank/DDBJ whole genome shotgun (WGS) entry which is preliminary data.</text>
</comment>
<dbReference type="Pfam" id="PF02634">
    <property type="entry name" value="FdhD-NarQ"/>
    <property type="match status" value="1"/>
</dbReference>
<dbReference type="NCBIfam" id="TIGR00129">
    <property type="entry name" value="fdhD_narQ"/>
    <property type="match status" value="1"/>
</dbReference>
<keyword evidence="4" id="KW-0808">Transferase</keyword>
<dbReference type="PIRSF" id="PIRSF015626">
    <property type="entry name" value="FdhD"/>
    <property type="match status" value="1"/>
</dbReference>
<dbReference type="HAMAP" id="MF_00187">
    <property type="entry name" value="FdhD"/>
    <property type="match status" value="1"/>
</dbReference>
<gene>
    <name evidence="3 4" type="primary">fdhD</name>
    <name evidence="4" type="ORF">E4021_00060</name>
</gene>
<dbReference type="RefSeq" id="WP_136455852.1">
    <property type="nucleotide sequence ID" value="NZ_SRSF01000001.1"/>
</dbReference>
<dbReference type="GO" id="GO:0097163">
    <property type="term" value="F:sulfur carrier activity"/>
    <property type="evidence" value="ECO:0007669"/>
    <property type="project" value="UniProtKB-UniRule"/>
</dbReference>
<comment type="subcellular location">
    <subcellularLocation>
        <location evidence="3">Cytoplasm</location>
    </subcellularLocation>
</comment>
<dbReference type="Gene3D" id="3.40.140.10">
    <property type="entry name" value="Cytidine Deaminase, domain 2"/>
    <property type="match status" value="1"/>
</dbReference>
<dbReference type="GO" id="GO:0006777">
    <property type="term" value="P:Mo-molybdopterin cofactor biosynthetic process"/>
    <property type="evidence" value="ECO:0007669"/>
    <property type="project" value="UniProtKB-UniRule"/>
</dbReference>
<evidence type="ECO:0000313" key="5">
    <source>
        <dbReference type="Proteomes" id="UP000308528"/>
    </source>
</evidence>
<evidence type="ECO:0000256" key="1">
    <source>
        <dbReference type="ARBA" id="ARBA00022490"/>
    </source>
</evidence>
<dbReference type="SUPFAM" id="SSF53927">
    <property type="entry name" value="Cytidine deaminase-like"/>
    <property type="match status" value="1"/>
</dbReference>
<feature type="active site" description="Cysteine persulfide intermediate" evidence="3">
    <location>
        <position position="113"/>
    </location>
</feature>
<protein>
    <recommendedName>
        <fullName evidence="3">Sulfur carrier protein FdhD</fullName>
    </recommendedName>
</protein>
<dbReference type="InterPro" id="IPR003786">
    <property type="entry name" value="FdhD"/>
</dbReference>
<dbReference type="Proteomes" id="UP000308528">
    <property type="component" value="Unassembled WGS sequence"/>
</dbReference>
<dbReference type="PANTHER" id="PTHR30592">
    <property type="entry name" value="FORMATE DEHYDROGENASE"/>
    <property type="match status" value="1"/>
</dbReference>
<dbReference type="EMBL" id="SRSF01000001">
    <property type="protein sequence ID" value="THH41025.1"/>
    <property type="molecule type" value="Genomic_DNA"/>
</dbReference>
<comment type="function">
    <text evidence="3">Required for formate dehydrogenase (FDH) activity. Acts as a sulfur carrier protein that transfers sulfur from IscS to the molybdenum cofactor prior to its insertion into FDH.</text>
</comment>
<dbReference type="InterPro" id="IPR016193">
    <property type="entry name" value="Cytidine_deaminase-like"/>
</dbReference>
<accession>A0A4S4NPN3</accession>
<evidence type="ECO:0000256" key="2">
    <source>
        <dbReference type="ARBA" id="ARBA00023150"/>
    </source>
</evidence>
<evidence type="ECO:0000256" key="3">
    <source>
        <dbReference type="HAMAP-Rule" id="MF_00187"/>
    </source>
</evidence>
<organism evidence="4 5">
    <name type="scientific">Neolewinella litorea</name>
    <dbReference type="NCBI Taxonomy" id="2562452"/>
    <lineage>
        <taxon>Bacteria</taxon>
        <taxon>Pseudomonadati</taxon>
        <taxon>Bacteroidota</taxon>
        <taxon>Saprospiria</taxon>
        <taxon>Saprospirales</taxon>
        <taxon>Lewinellaceae</taxon>
        <taxon>Neolewinella</taxon>
    </lineage>
</organism>
<sequence length="284" mass="30289">MAPNSPGSKTRTVHRFSGSAAERVSDVLASEEPLEIALLHGGRRRVAAVTMRTPGRDLDLALGFLFTEGLLPTGHFAAGGAQEPGNTVELPWPVGLPLNLRPLDRHSYTSSSCGVCGKTSIDQVYQSLPFPDDAQSWSIGVQLLYTLPDRLRDAQRLFDQTGGIHAAGLFDLSGKLLHLAEDVGRHNALDKLIGHCYQLDRLPLHRSVLVLSGRASFELLQKAAMAGISCVLSVGAPSTLAVELAEDQGITLCGFVTPRSLNCYTHPERVSSNPPAAGSAPTQP</sequence>
<name>A0A4S4NPN3_9BACT</name>
<dbReference type="AlphaFoldDB" id="A0A4S4NPN3"/>
<proteinExistence type="inferred from homology"/>
<keyword evidence="1 3" id="KW-0963">Cytoplasm</keyword>
<comment type="similarity">
    <text evidence="3">Belongs to the FdhD family.</text>
</comment>
<dbReference type="Gene3D" id="3.10.20.10">
    <property type="match status" value="1"/>
</dbReference>
<evidence type="ECO:0000313" key="4">
    <source>
        <dbReference type="EMBL" id="THH41025.1"/>
    </source>
</evidence>
<dbReference type="GO" id="GO:0016783">
    <property type="term" value="F:sulfurtransferase activity"/>
    <property type="evidence" value="ECO:0007669"/>
    <property type="project" value="InterPro"/>
</dbReference>